<sequence>MARYLNVPTLEANFLAPLKTTFDVQGSSLDGGRNGLGEGITMEMTGGGVVTATYEDCKIKDKEQYRYINQLGARLNGSFRFVNVPIITDWFGPFPVIGGLPSHSIGGIPHSDGMFFSDTSGYSQATVWGEITEAAALNAGIVKMKIYGMPRRLDWSEWFSICHPTKGWRAYRFWEIVEEFANGGDSAGSYQEYRLAIGPALREAVPAGTRVEFARPRFVAKFPAGFTLPSVVEAFFVTQQSIQFTEAF</sequence>
<gene>
    <name evidence="1" type="ORF">LRX75_11715</name>
</gene>
<dbReference type="AlphaFoldDB" id="A0A9X1T143"/>
<evidence type="ECO:0000313" key="2">
    <source>
        <dbReference type="Proteomes" id="UP001139089"/>
    </source>
</evidence>
<dbReference type="RefSeq" id="WP_231814570.1">
    <property type="nucleotide sequence ID" value="NZ_JAJOZR010000007.1"/>
</dbReference>
<evidence type="ECO:0000313" key="1">
    <source>
        <dbReference type="EMBL" id="MCD7109704.1"/>
    </source>
</evidence>
<comment type="caution">
    <text evidence="1">The sequence shown here is derived from an EMBL/GenBank/DDBJ whole genome shotgun (WGS) entry which is preliminary data.</text>
</comment>
<proteinExistence type="predicted"/>
<accession>A0A9X1T143</accession>
<dbReference type="EMBL" id="JAJOZR010000007">
    <property type="protein sequence ID" value="MCD7109704.1"/>
    <property type="molecule type" value="Genomic_DNA"/>
</dbReference>
<dbReference type="Proteomes" id="UP001139089">
    <property type="component" value="Unassembled WGS sequence"/>
</dbReference>
<organism evidence="1 2">
    <name type="scientific">Rhizobium quercicola</name>
    <dbReference type="NCBI Taxonomy" id="2901226"/>
    <lineage>
        <taxon>Bacteria</taxon>
        <taxon>Pseudomonadati</taxon>
        <taxon>Pseudomonadota</taxon>
        <taxon>Alphaproteobacteria</taxon>
        <taxon>Hyphomicrobiales</taxon>
        <taxon>Rhizobiaceae</taxon>
        <taxon>Rhizobium/Agrobacterium group</taxon>
        <taxon>Rhizobium</taxon>
    </lineage>
</organism>
<reference evidence="1" key="1">
    <citation type="submission" date="2021-12" db="EMBL/GenBank/DDBJ databases">
        <authorList>
            <person name="Li Y."/>
        </authorList>
    </citation>
    <scope>NUCLEOTIDE SEQUENCE</scope>
    <source>
        <strain evidence="1">DKSPLA3</strain>
    </source>
</reference>
<name>A0A9X1T143_9HYPH</name>
<keyword evidence="2" id="KW-1185">Reference proteome</keyword>
<protein>
    <submittedName>
        <fullName evidence="1">Uncharacterized protein</fullName>
    </submittedName>
</protein>